<dbReference type="PROSITE" id="PS00773">
    <property type="entry name" value="CHITINASE_19_1"/>
    <property type="match status" value="1"/>
</dbReference>
<dbReference type="KEGG" id="zju:107406053"/>
<keyword evidence="6 11" id="KW-1015">Disulfide bond</keyword>
<evidence type="ECO:0000313" key="14">
    <source>
        <dbReference type="Proteomes" id="UP001652623"/>
    </source>
</evidence>
<dbReference type="InterPro" id="IPR000726">
    <property type="entry name" value="Glyco_hydro_19_cat"/>
</dbReference>
<dbReference type="CDD" id="cd00325">
    <property type="entry name" value="chitinase_GH19"/>
    <property type="match status" value="1"/>
</dbReference>
<evidence type="ECO:0000256" key="10">
    <source>
        <dbReference type="PIRSR" id="PIRSR001060-1"/>
    </source>
</evidence>
<dbReference type="Gene3D" id="3.30.20.10">
    <property type="entry name" value="Endochitinase, domain 2"/>
    <property type="match status" value="1"/>
</dbReference>
<feature type="chain" id="PRO_5045824222" description="chitinase" evidence="12">
    <location>
        <begin position="32"/>
        <end position="231"/>
    </location>
</feature>
<dbReference type="InParanoid" id="A0A6P3YX98"/>
<dbReference type="Proteomes" id="UP001652623">
    <property type="component" value="Chromosome 1"/>
</dbReference>
<evidence type="ECO:0000259" key="13">
    <source>
        <dbReference type="PROSITE" id="PS00773"/>
    </source>
</evidence>
<dbReference type="GO" id="GO:0016998">
    <property type="term" value="P:cell wall macromolecule catabolic process"/>
    <property type="evidence" value="ECO:0007669"/>
    <property type="project" value="InterPro"/>
</dbReference>
<dbReference type="GO" id="GO:0006032">
    <property type="term" value="P:chitin catabolic process"/>
    <property type="evidence" value="ECO:0007669"/>
    <property type="project" value="UniProtKB-KW"/>
</dbReference>
<evidence type="ECO:0000256" key="12">
    <source>
        <dbReference type="SAM" id="SignalP"/>
    </source>
</evidence>
<evidence type="ECO:0000256" key="4">
    <source>
        <dbReference type="ARBA" id="ARBA00022801"/>
    </source>
</evidence>
<keyword evidence="14" id="KW-1185">Reference proteome</keyword>
<dbReference type="AlphaFoldDB" id="A0A6P3YX98"/>
<keyword evidence="8" id="KW-0326">Glycosidase</keyword>
<sequence>MASLNISKNVLLTTLFVVGILAIALPKNVKAQSVADLVTDQFINGIKNKASDCPNRGFYTRQAFLDALNSYPEFGTGGSADDTKREVAAFFAHATHESGYLCKTEEDNKDVYCDTNYPQYPCNPNKKYYGRGPLQLTWNYNYALAGSSNNFDGLNNPEIVASDAVVSFKSALWFWKENVRSVLSQGFGATIRKINSIECNNGAPDKVQARIDLYTDYCNQFGVAPGDNLSC</sequence>
<evidence type="ECO:0000256" key="8">
    <source>
        <dbReference type="ARBA" id="ARBA00023295"/>
    </source>
</evidence>
<keyword evidence="4" id="KW-0378">Hydrolase</keyword>
<keyword evidence="7" id="KW-0119">Carbohydrate metabolism</keyword>
<keyword evidence="3" id="KW-0147">Chitin-binding</keyword>
<feature type="active site" description="Proton donor" evidence="10">
    <location>
        <position position="97"/>
    </location>
</feature>
<feature type="disulfide bond" evidence="11">
    <location>
        <begin position="199"/>
        <end position="231"/>
    </location>
</feature>
<organism evidence="14 15">
    <name type="scientific">Ziziphus jujuba</name>
    <name type="common">Chinese jujube</name>
    <name type="synonym">Ziziphus sativa</name>
    <dbReference type="NCBI Taxonomy" id="326968"/>
    <lineage>
        <taxon>Eukaryota</taxon>
        <taxon>Viridiplantae</taxon>
        <taxon>Streptophyta</taxon>
        <taxon>Embryophyta</taxon>
        <taxon>Tracheophyta</taxon>
        <taxon>Spermatophyta</taxon>
        <taxon>Magnoliopsida</taxon>
        <taxon>eudicotyledons</taxon>
        <taxon>Gunneridae</taxon>
        <taxon>Pentapetalae</taxon>
        <taxon>rosids</taxon>
        <taxon>fabids</taxon>
        <taxon>Rosales</taxon>
        <taxon>Rhamnaceae</taxon>
        <taxon>Paliureae</taxon>
        <taxon>Ziziphus</taxon>
    </lineage>
</organism>
<evidence type="ECO:0000256" key="2">
    <source>
        <dbReference type="ARBA" id="ARBA00012729"/>
    </source>
</evidence>
<feature type="domain" description="Glycoside hydrolase family 19 catalytic" evidence="13">
    <location>
        <begin position="53"/>
        <end position="75"/>
    </location>
</feature>
<evidence type="ECO:0000256" key="5">
    <source>
        <dbReference type="ARBA" id="ARBA00023024"/>
    </source>
</evidence>
<evidence type="ECO:0000256" key="6">
    <source>
        <dbReference type="ARBA" id="ARBA00023157"/>
    </source>
</evidence>
<dbReference type="SUPFAM" id="SSF53955">
    <property type="entry name" value="Lysozyme-like"/>
    <property type="match status" value="1"/>
</dbReference>
<feature type="disulfide bond" evidence="11">
    <location>
        <begin position="113"/>
        <end position="122"/>
    </location>
</feature>
<dbReference type="GO" id="GO:0000272">
    <property type="term" value="P:polysaccharide catabolic process"/>
    <property type="evidence" value="ECO:0007669"/>
    <property type="project" value="UniProtKB-KW"/>
</dbReference>
<dbReference type="InterPro" id="IPR023346">
    <property type="entry name" value="Lysozyme-like_dom_sf"/>
</dbReference>
<evidence type="ECO:0000256" key="9">
    <source>
        <dbReference type="ARBA" id="ARBA00023326"/>
    </source>
</evidence>
<dbReference type="PANTHER" id="PTHR22595">
    <property type="entry name" value="CHITINASE-RELATED"/>
    <property type="match status" value="1"/>
</dbReference>
<name>A0A6P3YX98_ZIZJJ</name>
<dbReference type="PANTHER" id="PTHR22595:SF197">
    <property type="entry name" value="CHITINASE FAMILY PROTEIN"/>
    <property type="match status" value="1"/>
</dbReference>
<evidence type="ECO:0000313" key="15">
    <source>
        <dbReference type="RefSeq" id="XP_015868633.2"/>
    </source>
</evidence>
<accession>A0A6P3YX98</accession>
<keyword evidence="12" id="KW-0732">Signal</keyword>
<feature type="signal peptide" evidence="12">
    <location>
        <begin position="1"/>
        <end position="31"/>
    </location>
</feature>
<dbReference type="EC" id="3.2.1.14" evidence="2"/>
<evidence type="ECO:0000256" key="7">
    <source>
        <dbReference type="ARBA" id="ARBA00023277"/>
    </source>
</evidence>
<dbReference type="GeneID" id="107406053"/>
<dbReference type="RefSeq" id="XP_015868633.2">
    <property type="nucleotide sequence ID" value="XM_016013147.4"/>
</dbReference>
<dbReference type="Pfam" id="PF00182">
    <property type="entry name" value="Glyco_hydro_19"/>
    <property type="match status" value="2"/>
</dbReference>
<evidence type="ECO:0000256" key="1">
    <source>
        <dbReference type="ARBA" id="ARBA00000822"/>
    </source>
</evidence>
<dbReference type="GO" id="GO:0006952">
    <property type="term" value="P:defense response"/>
    <property type="evidence" value="ECO:0007669"/>
    <property type="project" value="UniProtKB-KW"/>
</dbReference>
<dbReference type="GO" id="GO:0008843">
    <property type="term" value="F:endochitinase activity"/>
    <property type="evidence" value="ECO:0007669"/>
    <property type="project" value="UniProtKB-EC"/>
</dbReference>
<comment type="catalytic activity">
    <reaction evidence="1">
        <text>Random endo-hydrolysis of N-acetyl-beta-D-glucosaminide (1-&gt;4)-beta-linkages in chitin and chitodextrins.</text>
        <dbReference type="EC" id="3.2.1.14"/>
    </reaction>
</comment>
<keyword evidence="9" id="KW-0624">Polysaccharide degradation</keyword>
<protein>
    <recommendedName>
        <fullName evidence="2">chitinase</fullName>
        <ecNumber evidence="2">3.2.1.14</ecNumber>
    </recommendedName>
</protein>
<dbReference type="GO" id="GO:0008061">
    <property type="term" value="F:chitin binding"/>
    <property type="evidence" value="ECO:0007669"/>
    <property type="project" value="UniProtKB-KW"/>
</dbReference>
<proteinExistence type="predicted"/>
<reference evidence="15" key="2">
    <citation type="submission" date="2025-08" db="UniProtKB">
        <authorList>
            <consortium name="RefSeq"/>
        </authorList>
    </citation>
    <scope>IDENTIFICATION</scope>
    <source>
        <tissue evidence="15">Seedling</tissue>
    </source>
</reference>
<evidence type="ECO:0000256" key="3">
    <source>
        <dbReference type="ARBA" id="ARBA00022669"/>
    </source>
</evidence>
<dbReference type="PIRSF" id="PIRSF001060">
    <property type="entry name" value="Endochitinase"/>
    <property type="match status" value="1"/>
</dbReference>
<evidence type="ECO:0000256" key="11">
    <source>
        <dbReference type="PIRSR" id="PIRSR001060-2"/>
    </source>
</evidence>
<reference evidence="14" key="1">
    <citation type="submission" date="2025-05" db="UniProtKB">
        <authorList>
            <consortium name="RefSeq"/>
        </authorList>
    </citation>
    <scope>NUCLEOTIDE SEQUENCE [LARGE SCALE GENOMIC DNA]</scope>
</reference>
<gene>
    <name evidence="15" type="primary">LOC107406053</name>
</gene>
<keyword evidence="5" id="KW-0146">Chitin degradation</keyword>
<dbReference type="Gene3D" id="1.10.530.10">
    <property type="match status" value="1"/>
</dbReference>
<feature type="disulfide bond" evidence="11">
    <location>
        <begin position="53"/>
        <end position="102"/>
    </location>
</feature>
<dbReference type="InterPro" id="IPR016283">
    <property type="entry name" value="Glyco_hydro_19"/>
</dbReference>